<evidence type="ECO:0000313" key="6">
    <source>
        <dbReference type="Proteomes" id="UP000199693"/>
    </source>
</evidence>
<evidence type="ECO:0000313" key="5">
    <source>
        <dbReference type="Proteomes" id="UP000198309"/>
    </source>
</evidence>
<dbReference type="SUPFAM" id="SSF51695">
    <property type="entry name" value="PLC-like phosphodiesterases"/>
    <property type="match status" value="1"/>
</dbReference>
<evidence type="ECO:0000259" key="2">
    <source>
        <dbReference type="PROSITE" id="PS51704"/>
    </source>
</evidence>
<name>A0A239KM19_9PSED</name>
<dbReference type="InterPro" id="IPR017946">
    <property type="entry name" value="PLC-like_Pdiesterase_TIM-brl"/>
</dbReference>
<organism evidence="3 6">
    <name type="scientific">Pseudomonas delhiensis</name>
    <dbReference type="NCBI Taxonomy" id="366289"/>
    <lineage>
        <taxon>Bacteria</taxon>
        <taxon>Pseudomonadati</taxon>
        <taxon>Pseudomonadota</taxon>
        <taxon>Gammaproteobacteria</taxon>
        <taxon>Pseudomonadales</taxon>
        <taxon>Pseudomonadaceae</taxon>
        <taxon>Pseudomonas</taxon>
    </lineage>
</organism>
<dbReference type="GO" id="GO:0008081">
    <property type="term" value="F:phosphoric diester hydrolase activity"/>
    <property type="evidence" value="ECO:0007669"/>
    <property type="project" value="InterPro"/>
</dbReference>
<dbReference type="EMBL" id="FNEC01000013">
    <property type="protein sequence ID" value="SDJ13359.1"/>
    <property type="molecule type" value="Genomic_DNA"/>
</dbReference>
<dbReference type="Proteomes" id="UP000198309">
    <property type="component" value="Unassembled WGS sequence"/>
</dbReference>
<dbReference type="GO" id="GO:0006629">
    <property type="term" value="P:lipid metabolic process"/>
    <property type="evidence" value="ECO:0007669"/>
    <property type="project" value="InterPro"/>
</dbReference>
<dbReference type="Gene3D" id="3.20.20.190">
    <property type="entry name" value="Phosphatidylinositol (PI) phosphodiesterase"/>
    <property type="match status" value="1"/>
</dbReference>
<dbReference type="CDD" id="cd08601">
    <property type="entry name" value="GDPD_SaGlpQ_like"/>
    <property type="match status" value="1"/>
</dbReference>
<sequence>MRHTLLKTLGLAGLLATSFAGAAAGHPGQALSARAGIPWPTVIAHRGASHDAPEETAPAYLAARELGADYLEADLQRTRDGVLIALHDDTLERTTNVAEVFPARAKDPVSSFTLAELKRLDAGSWFNQAYPERARAKFAGLRILTLDELIDIAEGGAHKPGLYLETKGPAQFPGIEEDLRKALQRRGWLSPQSLARGGVVLQTFEKGSLELLQKSMPQVPKVLLLWVGDGYMAPRSEVTFKDSGAPDKATFYAARQVKSKEEFSAWIDWAKAHGAAGTGPSATLSERGEQSYMDLVKPWMNQLTHQRGLFIHAYAVDSDVDFKRLSEAGVDGFFTNRADRLLAFYGRPAAKSVGAILTGLGY</sequence>
<dbReference type="Pfam" id="PF03009">
    <property type="entry name" value="GDPD"/>
    <property type="match status" value="1"/>
</dbReference>
<reference evidence="3 6" key="1">
    <citation type="submission" date="2016-10" db="EMBL/GenBank/DDBJ databases">
        <authorList>
            <person name="de Groot N.N."/>
        </authorList>
    </citation>
    <scope>NUCLEOTIDE SEQUENCE [LARGE SCALE GENOMIC DNA]</scope>
    <source>
        <strain evidence="3 6">CCM 7361</strain>
    </source>
</reference>
<proteinExistence type="predicted"/>
<keyword evidence="1" id="KW-0732">Signal</keyword>
<reference evidence="4 5" key="2">
    <citation type="submission" date="2017-06" db="EMBL/GenBank/DDBJ databases">
        <authorList>
            <person name="Varghese N."/>
            <person name="Submissions S."/>
        </authorList>
    </citation>
    <scope>NUCLEOTIDE SEQUENCE [LARGE SCALE GENOMIC DNA]</scope>
    <source>
        <strain evidence="4 5">RLD-1</strain>
    </source>
</reference>
<dbReference type="PANTHER" id="PTHR46211">
    <property type="entry name" value="GLYCEROPHOSPHORYL DIESTER PHOSPHODIESTERASE"/>
    <property type="match status" value="1"/>
</dbReference>
<accession>A0A239KM19</accession>
<dbReference type="AlphaFoldDB" id="A0A239KM19"/>
<feature type="domain" description="GP-PDE" evidence="2">
    <location>
        <begin position="40"/>
        <end position="345"/>
    </location>
</feature>
<feature type="signal peptide" evidence="1">
    <location>
        <begin position="1"/>
        <end position="22"/>
    </location>
</feature>
<dbReference type="RefSeq" id="WP_089392453.1">
    <property type="nucleotide sequence ID" value="NZ_FNEC01000013.1"/>
</dbReference>
<dbReference type="Proteomes" id="UP000199693">
    <property type="component" value="Unassembled WGS sequence"/>
</dbReference>
<evidence type="ECO:0000313" key="3">
    <source>
        <dbReference type="EMBL" id="SDJ13359.1"/>
    </source>
</evidence>
<evidence type="ECO:0000313" key="4">
    <source>
        <dbReference type="EMBL" id="SNT19406.1"/>
    </source>
</evidence>
<protein>
    <submittedName>
        <fullName evidence="3">Glycerophosphoryl diester phosphodiesterase</fullName>
    </submittedName>
</protein>
<evidence type="ECO:0000256" key="1">
    <source>
        <dbReference type="SAM" id="SignalP"/>
    </source>
</evidence>
<gene>
    <name evidence="3" type="ORF">SAMN05216189_101310</name>
    <name evidence="4" type="ORF">SAMN06295949_116138</name>
</gene>
<keyword evidence="5" id="KW-1185">Reference proteome</keyword>
<dbReference type="InterPro" id="IPR030395">
    <property type="entry name" value="GP_PDE_dom"/>
</dbReference>
<dbReference type="PROSITE" id="PS51704">
    <property type="entry name" value="GP_PDE"/>
    <property type="match status" value="1"/>
</dbReference>
<dbReference type="PANTHER" id="PTHR46211:SF1">
    <property type="entry name" value="GLYCEROPHOSPHODIESTER PHOSPHODIESTERASE, CYTOPLASMIC"/>
    <property type="match status" value="1"/>
</dbReference>
<feature type="chain" id="PRO_5030040889" evidence="1">
    <location>
        <begin position="23"/>
        <end position="362"/>
    </location>
</feature>
<dbReference type="EMBL" id="FZPC01000016">
    <property type="protein sequence ID" value="SNT19406.1"/>
    <property type="molecule type" value="Genomic_DNA"/>
</dbReference>